<protein>
    <submittedName>
        <fullName evidence="1">Uncharacterized protein</fullName>
    </submittedName>
</protein>
<evidence type="ECO:0000313" key="1">
    <source>
        <dbReference type="EMBL" id="AFX98526.1"/>
    </source>
</evidence>
<reference evidence="1 2" key="1">
    <citation type="journal article" date="2012" name="Proc. Natl. Acad. Sci. U.S.A.">
        <title>Genome streamlining and chemical defense in a coral reef symbiosis.</title>
        <authorList>
            <person name="Kwan J.C."/>
            <person name="Donia M.S."/>
            <person name="Han A.W."/>
            <person name="Hirose E."/>
            <person name="Haygood M.G."/>
            <person name="Schmidt E.W."/>
        </authorList>
    </citation>
    <scope>NUCLEOTIDE SEQUENCE [LARGE SCALE GENOMIC DNA]</scope>
    <source>
        <strain evidence="1 2">L2</strain>
    </source>
</reference>
<gene>
    <name evidence="1" type="ORF">A1OE_329</name>
</gene>
<dbReference type="AlphaFoldDB" id="K7ZCF4"/>
<dbReference type="EMBL" id="CP003539">
    <property type="protein sequence ID" value="AFX98526.1"/>
    <property type="molecule type" value="Genomic_DNA"/>
</dbReference>
<name>K7ZCF4_9PROT</name>
<keyword evidence="2" id="KW-1185">Reference proteome</keyword>
<evidence type="ECO:0000313" key="2">
    <source>
        <dbReference type="Proteomes" id="UP000010077"/>
    </source>
</evidence>
<sequence length="65" mass="7630">MNKFLLKVSLIIKNNFPRNVFYRIIFLINQGWCYLKQNNCSVNASIDLFPSSFVLSSDMRNKLVI</sequence>
<dbReference type="HOGENOM" id="CLU_2841588_0_0_5"/>
<dbReference type="KEGG" id="thal:A1OE_329"/>
<accession>K7ZCF4</accession>
<dbReference type="STRING" id="1193729.A1OE_329"/>
<proteinExistence type="predicted"/>
<organism evidence="1 2">
    <name type="scientific">Candidatus Endolissoclinum faulkneri L2</name>
    <dbReference type="NCBI Taxonomy" id="1193729"/>
    <lineage>
        <taxon>Bacteria</taxon>
        <taxon>Pseudomonadati</taxon>
        <taxon>Pseudomonadota</taxon>
        <taxon>Alphaproteobacteria</taxon>
        <taxon>Rhodospirillales</taxon>
        <taxon>Rhodospirillaceae</taxon>
        <taxon>Candidatus Endolissoclinum</taxon>
    </lineage>
</organism>
<dbReference type="Proteomes" id="UP000010077">
    <property type="component" value="Chromosome"/>
</dbReference>